<proteinExistence type="predicted"/>
<accession>A0A0U1M822</accession>
<feature type="domain" description="BTB" evidence="2">
    <location>
        <begin position="16"/>
        <end position="81"/>
    </location>
</feature>
<dbReference type="PROSITE" id="PS50097">
    <property type="entry name" value="BTB"/>
    <property type="match status" value="1"/>
</dbReference>
<dbReference type="InterPro" id="IPR000210">
    <property type="entry name" value="BTB/POZ_dom"/>
</dbReference>
<gene>
    <name evidence="3" type="ORF">PISL3812_08797</name>
</gene>
<dbReference type="SUPFAM" id="SSF54695">
    <property type="entry name" value="POZ domain"/>
    <property type="match status" value="1"/>
</dbReference>
<dbReference type="CDD" id="cd18186">
    <property type="entry name" value="BTB_POZ_ZBTB_KLHL-like"/>
    <property type="match status" value="1"/>
</dbReference>
<feature type="compositionally biased region" description="Basic and acidic residues" evidence="1">
    <location>
        <begin position="219"/>
        <end position="228"/>
    </location>
</feature>
<reference evidence="3 4" key="1">
    <citation type="submission" date="2015-04" db="EMBL/GenBank/DDBJ databases">
        <authorList>
            <person name="Syromyatnikov M.Y."/>
            <person name="Popov V.N."/>
        </authorList>
    </citation>
    <scope>NUCLEOTIDE SEQUENCE [LARGE SCALE GENOMIC DNA]</scope>
    <source>
        <strain evidence="3">WF-38-12</strain>
    </source>
</reference>
<dbReference type="PANTHER" id="PTHR47843:SF2">
    <property type="entry name" value="BTB DOMAIN-CONTAINING PROTEIN"/>
    <property type="match status" value="1"/>
</dbReference>
<evidence type="ECO:0000256" key="1">
    <source>
        <dbReference type="SAM" id="MobiDB-lite"/>
    </source>
</evidence>
<feature type="compositionally biased region" description="Polar residues" evidence="1">
    <location>
        <begin position="400"/>
        <end position="410"/>
    </location>
</feature>
<dbReference type="Proteomes" id="UP000054383">
    <property type="component" value="Unassembled WGS sequence"/>
</dbReference>
<keyword evidence="4" id="KW-1185">Reference proteome</keyword>
<dbReference type="PANTHER" id="PTHR47843">
    <property type="entry name" value="BTB DOMAIN-CONTAINING PROTEIN-RELATED"/>
    <property type="match status" value="1"/>
</dbReference>
<dbReference type="OrthoDB" id="1022638at2759"/>
<feature type="compositionally biased region" description="Polar residues" evidence="1">
    <location>
        <begin position="343"/>
        <end position="364"/>
    </location>
</feature>
<dbReference type="Pfam" id="PF00651">
    <property type="entry name" value="BTB"/>
    <property type="match status" value="1"/>
</dbReference>
<feature type="compositionally biased region" description="Basic residues" evidence="1">
    <location>
        <begin position="315"/>
        <end position="326"/>
    </location>
</feature>
<dbReference type="SMART" id="SM00225">
    <property type="entry name" value="BTB"/>
    <property type="match status" value="1"/>
</dbReference>
<feature type="region of interest" description="Disordered" evidence="1">
    <location>
        <begin position="281"/>
        <end position="550"/>
    </location>
</feature>
<name>A0A0U1M822_TALIS</name>
<dbReference type="InterPro" id="IPR011333">
    <property type="entry name" value="SKP1/BTB/POZ_sf"/>
</dbReference>
<organism evidence="3 4">
    <name type="scientific">Talaromyces islandicus</name>
    <name type="common">Penicillium islandicum</name>
    <dbReference type="NCBI Taxonomy" id="28573"/>
    <lineage>
        <taxon>Eukaryota</taxon>
        <taxon>Fungi</taxon>
        <taxon>Dikarya</taxon>
        <taxon>Ascomycota</taxon>
        <taxon>Pezizomycotina</taxon>
        <taxon>Eurotiomycetes</taxon>
        <taxon>Eurotiomycetidae</taxon>
        <taxon>Eurotiales</taxon>
        <taxon>Trichocomaceae</taxon>
        <taxon>Talaromyces</taxon>
        <taxon>Talaromyces sect. Islandici</taxon>
    </lineage>
</organism>
<dbReference type="EMBL" id="CVMT01000010">
    <property type="protein sequence ID" value="CRG91745.1"/>
    <property type="molecule type" value="Genomic_DNA"/>
</dbReference>
<feature type="compositionally biased region" description="Polar residues" evidence="1">
    <location>
        <begin position="428"/>
        <end position="438"/>
    </location>
</feature>
<feature type="compositionally biased region" description="Low complexity" evidence="1">
    <location>
        <begin position="455"/>
        <end position="466"/>
    </location>
</feature>
<evidence type="ECO:0000313" key="4">
    <source>
        <dbReference type="Proteomes" id="UP000054383"/>
    </source>
</evidence>
<sequence length="550" mass="62958">MASPISKSTFAGGITTLHIGPKHVVFNVHSSLLTSRSSYFADVLSEQQHNSDSPIELLNENPNIFHLLVNWLYHQRIINTSFSCLEPDWQDLIHLWLLADRVQIRELQRDVIACCRRKIEPRSNSNPTSSKAICPLDMIEYAYKNSRLKSPLRLVICEVWVENARYVKDLNRLMPRFPPEFLEDVCFTVVRKAQGAEQHDDEAESLSRIEEANGPITENKVERREKETTPAAMTQPYAEVELNQPQYGPPVENIVPIAPVVESFEQTNDHLFEPDSATAATSFQGEEPAYTSGETPPDDNRSTIYPSTQSVSSKASKKNKKNKGKNKNWNDETLQNIPEPDSFEQQVDETPNQYANSYNGNGSRYYQDYQQRQPDFDDEKAGISHQWVPPAQRRNDFGTPRNSQDASSDFSSKKNNKKKNKQQDRFHNGQQGPLSTGPRTDRRRQGDYYPPAPPSVQSYSPSTRSYSHSRHNTDGSQYQQPHQMPMPMPMPNGRKNRDRDSFPRENVPRDQGHSPRNRRKQAPGSRLDPALQPSPPPTQNGKWDQKHRRR</sequence>
<feature type="compositionally biased region" description="Basic and acidic residues" evidence="1">
    <location>
        <begin position="495"/>
        <end position="513"/>
    </location>
</feature>
<evidence type="ECO:0000259" key="2">
    <source>
        <dbReference type="PROSITE" id="PS50097"/>
    </source>
</evidence>
<feature type="region of interest" description="Disordered" evidence="1">
    <location>
        <begin position="197"/>
        <end position="239"/>
    </location>
</feature>
<dbReference type="AlphaFoldDB" id="A0A0U1M822"/>
<dbReference type="Gene3D" id="3.30.710.10">
    <property type="entry name" value="Potassium Channel Kv1.1, Chain A"/>
    <property type="match status" value="1"/>
</dbReference>
<evidence type="ECO:0000313" key="3">
    <source>
        <dbReference type="EMBL" id="CRG91745.1"/>
    </source>
</evidence>
<protein>
    <recommendedName>
        <fullName evidence="2">BTB domain-containing protein</fullName>
    </recommendedName>
</protein>